<name>A0A7W4KG42_9PROT</name>
<reference evidence="1 2" key="1">
    <citation type="submission" date="2020-04" db="EMBL/GenBank/DDBJ databases">
        <title>Description of novel Gluconacetobacter.</title>
        <authorList>
            <person name="Sombolestani A."/>
        </authorList>
    </citation>
    <scope>NUCLEOTIDE SEQUENCE [LARGE SCALE GENOMIC DNA]</scope>
    <source>
        <strain evidence="1 2">LMG 27800</strain>
    </source>
</reference>
<organism evidence="1 2">
    <name type="scientific">Gluconacetobacter takamatsuzukensis</name>
    <dbReference type="NCBI Taxonomy" id="1286190"/>
    <lineage>
        <taxon>Bacteria</taxon>
        <taxon>Pseudomonadati</taxon>
        <taxon>Pseudomonadota</taxon>
        <taxon>Alphaproteobacteria</taxon>
        <taxon>Acetobacterales</taxon>
        <taxon>Acetobacteraceae</taxon>
        <taxon>Gluconacetobacter</taxon>
    </lineage>
</organism>
<proteinExistence type="predicted"/>
<sequence length="511" mass="56143">MRKQKIFFYIMILSIQTADAQGTLSKRPRYSWSLDVAPYKRPPIPQRNPHSLEDISFPGTNPSDALPTPINGPLFIILQGNRQKESPPSLFFKRDIDTSHENYAQISGLLGNCHESAIPTKESFYCQTNWMITSAYNGPVNSAGNFIVERPPDALHDHQGPRSSITALTAVAKDDTGETALHSGGMGAFEADIYADGLDTTGGAPNNRTLALLVIDSLHHGIPMSVSQGLLVGVNSDDAYYGKTVMLDGKFSTAAIDLRQTKPMCQTDRADSYCPPIIWMGDDMIVTYSSDGATTQKYNSHNGHLEFTVGGKKSLGLDARSGAGLFYHGLKIPDDQKIQFGNPPGISLQYNSENRDLEIRSGETTDIRINSDTGDVFFLKDSHFQSGLHAPNYPGNDTIWTQRHADGFLVNNTSTHQLFIQENGTYRKLLTAGSNDTEKYPTVESPACKSHMSVRVLPFKYLPSRADLGETVFCPDCYSGLRPPDDPQTGINVTFNGSRWNDAVGLATRHK</sequence>
<dbReference type="AlphaFoldDB" id="A0A7W4KG42"/>
<evidence type="ECO:0000313" key="1">
    <source>
        <dbReference type="EMBL" id="MBB2206253.1"/>
    </source>
</evidence>
<dbReference type="EMBL" id="JABEQK010000013">
    <property type="protein sequence ID" value="MBB2206253.1"/>
    <property type="molecule type" value="Genomic_DNA"/>
</dbReference>
<comment type="caution">
    <text evidence="1">The sequence shown here is derived from an EMBL/GenBank/DDBJ whole genome shotgun (WGS) entry which is preliminary data.</text>
</comment>
<accession>A0A7W4KG42</accession>
<protein>
    <submittedName>
        <fullName evidence="1">Uncharacterized protein</fullName>
    </submittedName>
</protein>
<keyword evidence="2" id="KW-1185">Reference proteome</keyword>
<dbReference type="RefSeq" id="WP_182950791.1">
    <property type="nucleotide sequence ID" value="NZ_JABEQK010000013.1"/>
</dbReference>
<evidence type="ECO:0000313" key="2">
    <source>
        <dbReference type="Proteomes" id="UP000540556"/>
    </source>
</evidence>
<gene>
    <name evidence="1" type="ORF">HLH27_14695</name>
</gene>
<dbReference type="Proteomes" id="UP000540556">
    <property type="component" value="Unassembled WGS sequence"/>
</dbReference>